<name>A0A8T1VHU3_9STRA</name>
<evidence type="ECO:0000259" key="1">
    <source>
        <dbReference type="Pfam" id="PF00122"/>
    </source>
</evidence>
<comment type="caution">
    <text evidence="2">The sequence shown here is derived from an EMBL/GenBank/DDBJ whole genome shotgun (WGS) entry which is preliminary data.</text>
</comment>
<sequence>MRNRKITPGQAYPSGVVSVAMGRTDDAISIAVAITIVVTVAFVQEYPSEKTLEALKEFVPQRCKAQRDGQVVDMLTKELVPGNIVTGDVGDRVPADARLMEAVDLEETVALGLAVDLEVAESNPTGENAPMAQITGANADSHLHPIAERKNVIYMRTVQQESELVREPLDDDIS</sequence>
<keyword evidence="3" id="KW-1185">Reference proteome</keyword>
<dbReference type="OrthoDB" id="5861431at2759"/>
<evidence type="ECO:0000313" key="3">
    <source>
        <dbReference type="Proteomes" id="UP000694044"/>
    </source>
</evidence>
<accession>A0A8T1VHU3</accession>
<dbReference type="Pfam" id="PF00122">
    <property type="entry name" value="E1-E2_ATPase"/>
    <property type="match status" value="1"/>
</dbReference>
<gene>
    <name evidence="2" type="primary">ATP2C1_1</name>
    <name evidence="2" type="ORF">PHYPSEUDO_009240</name>
</gene>
<proteinExistence type="predicted"/>
<protein>
    <submittedName>
        <fullName evidence="2">ATPase, P-type (Transporting), HAD super, sub IC</fullName>
    </submittedName>
</protein>
<dbReference type="Proteomes" id="UP000694044">
    <property type="component" value="Unassembled WGS sequence"/>
</dbReference>
<dbReference type="InterPro" id="IPR059000">
    <property type="entry name" value="ATPase_P-type_domA"/>
</dbReference>
<evidence type="ECO:0000313" key="2">
    <source>
        <dbReference type="EMBL" id="KAG7378994.1"/>
    </source>
</evidence>
<dbReference type="EMBL" id="JAGDFM010000380">
    <property type="protein sequence ID" value="KAG7378994.1"/>
    <property type="molecule type" value="Genomic_DNA"/>
</dbReference>
<reference evidence="2" key="1">
    <citation type="submission" date="2021-02" db="EMBL/GenBank/DDBJ databases">
        <authorList>
            <person name="Palmer J.M."/>
        </authorList>
    </citation>
    <scope>NUCLEOTIDE SEQUENCE</scope>
    <source>
        <strain evidence="2">SCRP734</strain>
    </source>
</reference>
<dbReference type="PANTHER" id="PTHR42861">
    <property type="entry name" value="CALCIUM-TRANSPORTING ATPASE"/>
    <property type="match status" value="1"/>
</dbReference>
<feature type="domain" description="P-type ATPase A" evidence="1">
    <location>
        <begin position="59"/>
        <end position="163"/>
    </location>
</feature>
<dbReference type="AlphaFoldDB" id="A0A8T1VHU3"/>
<organism evidence="2 3">
    <name type="scientific">Phytophthora pseudosyringae</name>
    <dbReference type="NCBI Taxonomy" id="221518"/>
    <lineage>
        <taxon>Eukaryota</taxon>
        <taxon>Sar</taxon>
        <taxon>Stramenopiles</taxon>
        <taxon>Oomycota</taxon>
        <taxon>Peronosporomycetes</taxon>
        <taxon>Peronosporales</taxon>
        <taxon>Peronosporaceae</taxon>
        <taxon>Phytophthora</taxon>
    </lineage>
</organism>